<name>A0A6I4IQJ4_9SPHI</name>
<comment type="caution">
    <text evidence="2">The sequence shown here is derived from an EMBL/GenBank/DDBJ whole genome shotgun (WGS) entry which is preliminary data.</text>
</comment>
<gene>
    <name evidence="2" type="ORF">GO816_08885</name>
</gene>
<keyword evidence="3" id="KW-1185">Reference proteome</keyword>
<feature type="domain" description="Histidine kinase/HSP90-like ATPase" evidence="1">
    <location>
        <begin position="8"/>
        <end position="132"/>
    </location>
</feature>
<organism evidence="2 3">
    <name type="scientific">Mucilaginibacter aquatilis</name>
    <dbReference type="NCBI Taxonomy" id="1517760"/>
    <lineage>
        <taxon>Bacteria</taxon>
        <taxon>Pseudomonadati</taxon>
        <taxon>Bacteroidota</taxon>
        <taxon>Sphingobacteriia</taxon>
        <taxon>Sphingobacteriales</taxon>
        <taxon>Sphingobacteriaceae</taxon>
        <taxon>Mucilaginibacter</taxon>
    </lineage>
</organism>
<dbReference type="CDD" id="cd16936">
    <property type="entry name" value="HATPase_RsbW-like"/>
    <property type="match status" value="1"/>
</dbReference>
<reference evidence="2 3" key="1">
    <citation type="submission" date="2019-12" db="EMBL/GenBank/DDBJ databases">
        <title>Mucilaginibacter sp. HME9299 genome sequencing and assembly.</title>
        <authorList>
            <person name="Kang H."/>
            <person name="Kim H."/>
            <person name="Joh K."/>
        </authorList>
    </citation>
    <scope>NUCLEOTIDE SEQUENCE [LARGE SCALE GENOMIC DNA]</scope>
    <source>
        <strain evidence="2 3">HME9299</strain>
    </source>
</reference>
<dbReference type="Gene3D" id="3.30.565.10">
    <property type="entry name" value="Histidine kinase-like ATPase, C-terminal domain"/>
    <property type="match status" value="1"/>
</dbReference>
<dbReference type="Pfam" id="PF13581">
    <property type="entry name" value="HATPase_c_2"/>
    <property type="match status" value="1"/>
</dbReference>
<protein>
    <submittedName>
        <fullName evidence="2">Anti-sigma regulatory factor</fullName>
    </submittedName>
</protein>
<dbReference type="EMBL" id="WQLA01000003">
    <property type="protein sequence ID" value="MVN91234.1"/>
    <property type="molecule type" value="Genomic_DNA"/>
</dbReference>
<dbReference type="Proteomes" id="UP000434850">
    <property type="component" value="Unassembled WGS sequence"/>
</dbReference>
<evidence type="ECO:0000259" key="1">
    <source>
        <dbReference type="Pfam" id="PF13581"/>
    </source>
</evidence>
<proteinExistence type="predicted"/>
<sequence length="144" mass="15961">MDKMVKTFAATLDSLEPIRNFIAEHCVEVNLNKKQTYGLCLAVDEIATNIINYGYPATGASNGQIEVHVQTNFSDQLKVTLIDTATPFNPLQHLTPEEADLNIPLEERPIGGLGIVLARQSVDDFNYEYKDGSNYNIFVINAQA</sequence>
<dbReference type="AlphaFoldDB" id="A0A6I4IQJ4"/>
<evidence type="ECO:0000313" key="2">
    <source>
        <dbReference type="EMBL" id="MVN91234.1"/>
    </source>
</evidence>
<dbReference type="InterPro" id="IPR036890">
    <property type="entry name" value="HATPase_C_sf"/>
</dbReference>
<dbReference type="OrthoDB" id="9792240at2"/>
<dbReference type="InterPro" id="IPR003594">
    <property type="entry name" value="HATPase_dom"/>
</dbReference>
<dbReference type="RefSeq" id="WP_157541376.1">
    <property type="nucleotide sequence ID" value="NZ_WQLA01000003.1"/>
</dbReference>
<accession>A0A6I4IQJ4</accession>
<evidence type="ECO:0000313" key="3">
    <source>
        <dbReference type="Proteomes" id="UP000434850"/>
    </source>
</evidence>